<comment type="caution">
    <text evidence="3">The sequence shown here is derived from an EMBL/GenBank/DDBJ whole genome shotgun (WGS) entry which is preliminary data.</text>
</comment>
<dbReference type="AlphaFoldDB" id="A0ABD4TGF9"/>
<evidence type="ECO:0000256" key="1">
    <source>
        <dbReference type="SAM" id="Phobius"/>
    </source>
</evidence>
<feature type="domain" description="PEGA" evidence="2">
    <location>
        <begin position="29"/>
        <end position="95"/>
    </location>
</feature>
<organism evidence="3 4">
    <name type="scientific">Methanocalculus taiwanensis</name>
    <dbReference type="NCBI Taxonomy" id="106207"/>
    <lineage>
        <taxon>Archaea</taxon>
        <taxon>Methanobacteriati</taxon>
        <taxon>Methanobacteriota</taxon>
        <taxon>Stenosarchaea group</taxon>
        <taxon>Methanomicrobia</taxon>
        <taxon>Methanomicrobiales</taxon>
        <taxon>Methanocalculaceae</taxon>
        <taxon>Methanocalculus</taxon>
    </lineage>
</organism>
<feature type="transmembrane region" description="Helical" evidence="1">
    <location>
        <begin position="204"/>
        <end position="224"/>
    </location>
</feature>
<proteinExistence type="predicted"/>
<evidence type="ECO:0000313" key="3">
    <source>
        <dbReference type="EMBL" id="MCQ1538063.1"/>
    </source>
</evidence>
<protein>
    <submittedName>
        <fullName evidence="3">PEGA domain-containing protein</fullName>
    </submittedName>
</protein>
<gene>
    <name evidence="3" type="ORF">FTO68_03530</name>
</gene>
<reference evidence="3 4" key="1">
    <citation type="submission" date="2019-08" db="EMBL/GenBank/DDBJ databases">
        <authorList>
            <person name="Chen S.-C."/>
            <person name="Lai M.-C."/>
            <person name="You Y.-T."/>
        </authorList>
    </citation>
    <scope>NUCLEOTIDE SEQUENCE [LARGE SCALE GENOMIC DNA]</scope>
    <source>
        <strain evidence="3 4">P2F9704a</strain>
    </source>
</reference>
<feature type="domain" description="PEGA" evidence="2">
    <location>
        <begin position="106"/>
        <end position="174"/>
    </location>
</feature>
<accession>A0ABD4TGF9</accession>
<dbReference type="Pfam" id="PF08308">
    <property type="entry name" value="PEGA"/>
    <property type="match status" value="2"/>
</dbReference>
<dbReference type="RefSeq" id="WP_255331995.1">
    <property type="nucleotide sequence ID" value="NZ_VOTZ01000005.1"/>
</dbReference>
<keyword evidence="4" id="KW-1185">Reference proteome</keyword>
<dbReference type="PANTHER" id="PTHR36194:SF1">
    <property type="entry name" value="S-LAYER-LIKE PROTEIN"/>
    <property type="match status" value="1"/>
</dbReference>
<dbReference type="Proteomes" id="UP001524383">
    <property type="component" value="Unassembled WGS sequence"/>
</dbReference>
<evidence type="ECO:0000313" key="4">
    <source>
        <dbReference type="Proteomes" id="UP001524383"/>
    </source>
</evidence>
<keyword evidence="1" id="KW-0472">Membrane</keyword>
<keyword evidence="1" id="KW-0812">Transmembrane</keyword>
<name>A0ABD4TGF9_9EURY</name>
<evidence type="ECO:0000259" key="2">
    <source>
        <dbReference type="Pfam" id="PF08308"/>
    </source>
</evidence>
<dbReference type="InterPro" id="IPR013229">
    <property type="entry name" value="PEGA"/>
</dbReference>
<dbReference type="PANTHER" id="PTHR36194">
    <property type="entry name" value="S-LAYER-LIKE PROTEIN"/>
    <property type="match status" value="1"/>
</dbReference>
<keyword evidence="1" id="KW-1133">Transmembrane helix</keyword>
<dbReference type="EMBL" id="VOTZ01000005">
    <property type="protein sequence ID" value="MCQ1538063.1"/>
    <property type="molecule type" value="Genomic_DNA"/>
</dbReference>
<sequence length="227" mass="23826">MQILTSILIIGGLLCLALCIPPAAAEPTGTIQITSEPDGAEVYITNVFRGYTPLTVTDLRAGMIRFQLKKAGSYRNWNGVAYIMPQETVSVHAVMARGETQFNDYGSIVINSDPGTSVFQNQNFVGTTDDAGSYIISRADLGLHLINLQKEGYQSYSELVSVESGKTSGVTAALIPTGAAPVQVPAQATQVPAAPLPTAPEQSAGSTGIVISGILLGVACLLITRRT</sequence>